<dbReference type="Gene3D" id="1.10.357.10">
    <property type="entry name" value="Tetracycline Repressor, domain 2"/>
    <property type="match status" value="1"/>
</dbReference>
<dbReference type="GO" id="GO:0003700">
    <property type="term" value="F:DNA-binding transcription factor activity"/>
    <property type="evidence" value="ECO:0007669"/>
    <property type="project" value="TreeGrafter"/>
</dbReference>
<dbReference type="InterPro" id="IPR009057">
    <property type="entry name" value="Homeodomain-like_sf"/>
</dbReference>
<gene>
    <name evidence="4" type="ORF">O3I_037270</name>
</gene>
<dbReference type="PROSITE" id="PS50977">
    <property type="entry name" value="HTH_TETR_2"/>
    <property type="match status" value="1"/>
</dbReference>
<evidence type="ECO:0000259" key="3">
    <source>
        <dbReference type="PROSITE" id="PS50977"/>
    </source>
</evidence>
<dbReference type="PANTHER" id="PTHR30055">
    <property type="entry name" value="HTH-TYPE TRANSCRIPTIONAL REGULATOR RUTR"/>
    <property type="match status" value="1"/>
</dbReference>
<proteinExistence type="predicted"/>
<keyword evidence="1 2" id="KW-0238">DNA-binding</keyword>
<dbReference type="KEGG" id="nbr:O3I_037270"/>
<dbReference type="AlphaFoldDB" id="K0FCU0"/>
<dbReference type="STRING" id="1133849.O3I_037270"/>
<evidence type="ECO:0000256" key="1">
    <source>
        <dbReference type="ARBA" id="ARBA00023125"/>
    </source>
</evidence>
<dbReference type="Pfam" id="PF00440">
    <property type="entry name" value="TetR_N"/>
    <property type="match status" value="1"/>
</dbReference>
<feature type="domain" description="HTH tetR-type" evidence="3">
    <location>
        <begin position="1"/>
        <end position="37"/>
    </location>
</feature>
<reference evidence="4 5" key="1">
    <citation type="journal article" date="2012" name="J. Bacteriol.">
        <title>Complete genome sequence of Nocardia brasiliensis HUJEG-1.</title>
        <authorList>
            <person name="Vera-Cabrera L."/>
            <person name="Ortiz-Lopez R."/>
            <person name="Elizondo-Gonzalez R."/>
            <person name="Perez-Maya A.A."/>
            <person name="Ocampo-Candiani J."/>
        </authorList>
    </citation>
    <scope>NUCLEOTIDE SEQUENCE [LARGE SCALE GENOMIC DNA]</scope>
    <source>
        <strain evidence="5">ATCC 700358</strain>
    </source>
</reference>
<dbReference type="Proteomes" id="UP000006304">
    <property type="component" value="Chromosome"/>
</dbReference>
<keyword evidence="5" id="KW-1185">Reference proteome</keyword>
<organism evidence="4 5">
    <name type="scientific">Nocardia brasiliensis (strain ATCC 700358 / HUJEG-1)</name>
    <dbReference type="NCBI Taxonomy" id="1133849"/>
    <lineage>
        <taxon>Bacteria</taxon>
        <taxon>Bacillati</taxon>
        <taxon>Actinomycetota</taxon>
        <taxon>Actinomycetes</taxon>
        <taxon>Mycobacteriales</taxon>
        <taxon>Nocardiaceae</taxon>
        <taxon>Nocardia</taxon>
    </lineage>
</organism>
<evidence type="ECO:0000313" key="5">
    <source>
        <dbReference type="Proteomes" id="UP000006304"/>
    </source>
</evidence>
<protein>
    <submittedName>
        <fullName evidence="4">TetR family transcriptional regulator</fullName>
    </submittedName>
</protein>
<dbReference type="GO" id="GO:0000976">
    <property type="term" value="F:transcription cis-regulatory region binding"/>
    <property type="evidence" value="ECO:0007669"/>
    <property type="project" value="TreeGrafter"/>
</dbReference>
<dbReference type="InterPro" id="IPR001647">
    <property type="entry name" value="HTH_TetR"/>
</dbReference>
<name>K0FCU0_NOCB7</name>
<dbReference type="HOGENOM" id="CLU_2288598_0_0_11"/>
<comment type="caution">
    <text evidence="2">Lacks conserved residue(s) required for the propagation of feature annotation.</text>
</comment>
<evidence type="ECO:0000256" key="2">
    <source>
        <dbReference type="PROSITE-ProRule" id="PRU00335"/>
    </source>
</evidence>
<dbReference type="PANTHER" id="PTHR30055:SF148">
    <property type="entry name" value="TETR-FAMILY TRANSCRIPTIONAL REGULATOR"/>
    <property type="match status" value="1"/>
</dbReference>
<dbReference type="InterPro" id="IPR050109">
    <property type="entry name" value="HTH-type_TetR-like_transc_reg"/>
</dbReference>
<dbReference type="EMBL" id="CP003876">
    <property type="protein sequence ID" value="AFU05401.1"/>
    <property type="molecule type" value="Genomic_DNA"/>
</dbReference>
<dbReference type="SUPFAM" id="SSF46689">
    <property type="entry name" value="Homeodomain-like"/>
    <property type="match status" value="1"/>
</dbReference>
<dbReference type="eggNOG" id="COG1309">
    <property type="taxonomic scope" value="Bacteria"/>
</dbReference>
<sequence length="101" mass="10790">MEAVAKRAGVGKSALYRRWPSKLEMALAVLAEFSASRAAVADTGSLRGDLRKTLDGLLAWLTHPAVARAGRADLSYTSTREPMITVRSPGRPKYSAASAVM</sequence>
<evidence type="ECO:0000313" key="4">
    <source>
        <dbReference type="EMBL" id="AFU05401.1"/>
    </source>
</evidence>
<accession>K0FCU0</accession>